<dbReference type="EMBL" id="BASE01000083">
    <property type="protein sequence ID" value="GAM15489.1"/>
    <property type="molecule type" value="Genomic_DNA"/>
</dbReference>
<dbReference type="GO" id="GO:0006783">
    <property type="term" value="P:heme biosynthetic process"/>
    <property type="evidence" value="ECO:0007669"/>
    <property type="project" value="TreeGrafter"/>
</dbReference>
<dbReference type="PANTHER" id="PTHR38030">
    <property type="entry name" value="PROTOPORPHYRINOGEN IX DEHYDROGENASE [MENAQUINONE]"/>
    <property type="match status" value="1"/>
</dbReference>
<dbReference type="InterPro" id="IPR052200">
    <property type="entry name" value="Protoporphyrinogen_IX_DH"/>
</dbReference>
<dbReference type="Gene3D" id="3.40.50.360">
    <property type="match status" value="1"/>
</dbReference>
<dbReference type="OrthoDB" id="2146857at2"/>
<dbReference type="PANTHER" id="PTHR38030:SF2">
    <property type="entry name" value="PROTOPORPHYRINOGEN IX DEHYDROGENASE [QUINONE]"/>
    <property type="match status" value="1"/>
</dbReference>
<dbReference type="Pfam" id="PF12724">
    <property type="entry name" value="Flavodoxin_5"/>
    <property type="match status" value="1"/>
</dbReference>
<dbReference type="RefSeq" id="WP_041967133.1">
    <property type="nucleotide sequence ID" value="NZ_BASE01000083.1"/>
</dbReference>
<dbReference type="AlphaFoldDB" id="A0A0A8X8A3"/>
<dbReference type="GO" id="GO:0070819">
    <property type="term" value="F:menaquinone-dependent protoporphyrinogen oxidase activity"/>
    <property type="evidence" value="ECO:0007669"/>
    <property type="project" value="TreeGrafter"/>
</dbReference>
<dbReference type="STRING" id="1321606.SAMD00020551_3646"/>
<proteinExistence type="predicted"/>
<accession>A0A0A8X8A3</accession>
<gene>
    <name evidence="2" type="ORF">SAMD00020551_3646</name>
</gene>
<keyword evidence="3" id="KW-1185">Reference proteome</keyword>
<evidence type="ECO:0000313" key="2">
    <source>
        <dbReference type="EMBL" id="GAM15489.1"/>
    </source>
</evidence>
<name>A0A0A8X8A3_MESS1</name>
<dbReference type="Proteomes" id="UP000031014">
    <property type="component" value="Unassembled WGS sequence"/>
</dbReference>
<organism evidence="2 3">
    <name type="scientific">Mesobacillus selenatarsenatis (strain DSM 18680 / JCM 14380 / FERM P-15431 / SF-1)</name>
    <dbReference type="NCBI Taxonomy" id="1321606"/>
    <lineage>
        <taxon>Bacteria</taxon>
        <taxon>Bacillati</taxon>
        <taxon>Bacillota</taxon>
        <taxon>Bacilli</taxon>
        <taxon>Bacillales</taxon>
        <taxon>Bacillaceae</taxon>
        <taxon>Mesobacillus</taxon>
    </lineage>
</organism>
<dbReference type="GO" id="GO:0010181">
    <property type="term" value="F:FMN binding"/>
    <property type="evidence" value="ECO:0007669"/>
    <property type="project" value="TreeGrafter"/>
</dbReference>
<comment type="caution">
    <text evidence="2">The sequence shown here is derived from an EMBL/GenBank/DDBJ whole genome shotgun (WGS) entry which is preliminary data.</text>
</comment>
<dbReference type="InterPro" id="IPR029039">
    <property type="entry name" value="Flavoprotein-like_sf"/>
</dbReference>
<reference evidence="2 3" key="1">
    <citation type="submission" date="2013-06" db="EMBL/GenBank/DDBJ databases">
        <title>Whole genome shotgun sequence of Bacillus selenatarsenatis SF-1.</title>
        <authorList>
            <person name="Kuroda M."/>
            <person name="Sei K."/>
            <person name="Yamashita M."/>
            <person name="Ike M."/>
        </authorList>
    </citation>
    <scope>NUCLEOTIDE SEQUENCE [LARGE SCALE GENOMIC DNA]</scope>
    <source>
        <strain evidence="2 3">SF-1</strain>
    </source>
</reference>
<evidence type="ECO:0000259" key="1">
    <source>
        <dbReference type="Pfam" id="PF12724"/>
    </source>
</evidence>
<dbReference type="SUPFAM" id="SSF52218">
    <property type="entry name" value="Flavoproteins"/>
    <property type="match status" value="1"/>
</dbReference>
<dbReference type="InterPro" id="IPR026816">
    <property type="entry name" value="Flavodoxin_dom"/>
</dbReference>
<feature type="domain" description="Flavodoxin" evidence="1">
    <location>
        <begin position="4"/>
        <end position="135"/>
    </location>
</feature>
<sequence>MKSLIVYCSTHGTTAKAAHLLRKQVEGDVIAINLDKTKLHSDLELFDSVMIGGSIHAGSVQGKIKKFMKEHEDVLQRKNLGLFLCCMREGQEAHTQFENAFPHILREAAIAKGLFGGEFIFSKMNFFEKIIAKSVSGSMEEISHLDFESINEFAATFNRNNKYLPV</sequence>
<evidence type="ECO:0000313" key="3">
    <source>
        <dbReference type="Proteomes" id="UP000031014"/>
    </source>
</evidence>
<protein>
    <recommendedName>
        <fullName evidence="1">Flavodoxin domain-containing protein</fullName>
    </recommendedName>
</protein>